<dbReference type="InterPro" id="IPR039204">
    <property type="entry name" value="MRS2-like"/>
</dbReference>
<evidence type="ECO:0000256" key="16">
    <source>
        <dbReference type="ARBA" id="ARBA00071347"/>
    </source>
</evidence>
<dbReference type="PROSITE" id="PS51082">
    <property type="entry name" value="WH2"/>
    <property type="match status" value="1"/>
</dbReference>
<dbReference type="Gene3D" id="1.20.58.340">
    <property type="entry name" value="Magnesium transport protein CorA, transmembrane region"/>
    <property type="match status" value="1"/>
</dbReference>
<keyword evidence="6" id="KW-0999">Mitochondrion inner membrane</keyword>
<evidence type="ECO:0000256" key="1">
    <source>
        <dbReference type="ARBA" id="ARBA00004448"/>
    </source>
</evidence>
<dbReference type="GO" id="GO:0005743">
    <property type="term" value="C:mitochondrial inner membrane"/>
    <property type="evidence" value="ECO:0007669"/>
    <property type="project" value="UniProtKB-SubCell"/>
</dbReference>
<dbReference type="InterPro" id="IPR003124">
    <property type="entry name" value="WH2_dom"/>
</dbReference>
<feature type="compositionally biased region" description="Pro residues" evidence="19">
    <location>
        <begin position="268"/>
        <end position="280"/>
    </location>
</feature>
<dbReference type="Proteomes" id="UP001219355">
    <property type="component" value="Chromosome 1"/>
</dbReference>
<feature type="compositionally biased region" description="Basic and acidic residues" evidence="19">
    <location>
        <begin position="553"/>
        <end position="563"/>
    </location>
</feature>
<feature type="compositionally biased region" description="Polar residues" evidence="19">
    <location>
        <begin position="286"/>
        <end position="296"/>
    </location>
</feature>
<feature type="compositionally biased region" description="Low complexity" evidence="19">
    <location>
        <begin position="570"/>
        <end position="585"/>
    </location>
</feature>
<feature type="region of interest" description="Disordered" evidence="19">
    <location>
        <begin position="124"/>
        <end position="215"/>
    </location>
</feature>
<dbReference type="SUPFAM" id="SSF50729">
    <property type="entry name" value="PH domain-like"/>
    <property type="match status" value="1"/>
</dbReference>
<dbReference type="Gene3D" id="2.30.29.30">
    <property type="entry name" value="Pleckstrin-homology domain (PH domain)/Phosphotyrosine-binding domain (PTB)"/>
    <property type="match status" value="1"/>
</dbReference>
<feature type="compositionally biased region" description="Basic and acidic residues" evidence="19">
    <location>
        <begin position="124"/>
        <end position="134"/>
    </location>
</feature>
<evidence type="ECO:0000256" key="10">
    <source>
        <dbReference type="ARBA" id="ARBA00023065"/>
    </source>
</evidence>
<keyword evidence="4" id="KW-0597">Phosphoprotein</keyword>
<accession>A0AAF0DEH8</accession>
<evidence type="ECO:0000256" key="3">
    <source>
        <dbReference type="ARBA" id="ARBA00022448"/>
    </source>
</evidence>
<evidence type="ECO:0000256" key="8">
    <source>
        <dbReference type="ARBA" id="ARBA00022946"/>
    </source>
</evidence>
<dbReference type="GO" id="GO:0071933">
    <property type="term" value="F:Arp2/3 complex binding"/>
    <property type="evidence" value="ECO:0007669"/>
    <property type="project" value="UniProtKB-ARBA"/>
</dbReference>
<feature type="compositionally biased region" description="Polar residues" evidence="19">
    <location>
        <begin position="1163"/>
        <end position="1174"/>
    </location>
</feature>
<dbReference type="CDD" id="cd12823">
    <property type="entry name" value="Mrs2_Mfm1p-like"/>
    <property type="match status" value="1"/>
</dbReference>
<evidence type="ECO:0000256" key="13">
    <source>
        <dbReference type="ARBA" id="ARBA00043036"/>
    </source>
</evidence>
<dbReference type="EMBL" id="CP120627">
    <property type="protein sequence ID" value="WEW56768.1"/>
    <property type="molecule type" value="Genomic_DNA"/>
</dbReference>
<dbReference type="PROSITE" id="PS50229">
    <property type="entry name" value="WH1"/>
    <property type="match status" value="1"/>
</dbReference>
<gene>
    <name evidence="23" type="primary">MRS2</name>
    <name evidence="23" type="ORF">PRK78_002219</name>
</gene>
<dbReference type="GO" id="GO:0045016">
    <property type="term" value="P:mitochondrial magnesium ion transmembrane transport"/>
    <property type="evidence" value="ECO:0007669"/>
    <property type="project" value="UniProtKB-ARBA"/>
</dbReference>
<dbReference type="Pfam" id="PF00568">
    <property type="entry name" value="WH1"/>
    <property type="match status" value="1"/>
</dbReference>
<dbReference type="GO" id="GO:0045010">
    <property type="term" value="P:actin nucleation"/>
    <property type="evidence" value="ECO:0007669"/>
    <property type="project" value="UniProtKB-ARBA"/>
</dbReference>
<dbReference type="FunFam" id="2.40.128.330:FF:000002">
    <property type="entry name" value="Inner membrane magnesium transporter mrs2"/>
    <property type="match status" value="1"/>
</dbReference>
<evidence type="ECO:0000256" key="7">
    <source>
        <dbReference type="ARBA" id="ARBA00022842"/>
    </source>
</evidence>
<dbReference type="GO" id="GO:0030479">
    <property type="term" value="C:actin cortical patch"/>
    <property type="evidence" value="ECO:0007669"/>
    <property type="project" value="UniProtKB-ARBA"/>
</dbReference>
<comment type="function">
    <text evidence="14">High-conductance magnesium-selective channel that mediates the influx of magnesium into the mitochondrial matrix. Essential for the splicing of mRNA group II introns in mitochondria by affecting mitochondrial magnesium concentrations, which are critical for group II intron splicing. It also suppresses a variety of mitochondrial intron mutations and its absence may disturb the assembly of mitochondrial membrane complexes.</text>
</comment>
<keyword evidence="24" id="KW-1185">Reference proteome</keyword>
<feature type="domain" description="WH2" evidence="22">
    <location>
        <begin position="535"/>
        <end position="554"/>
    </location>
</feature>
<evidence type="ECO:0000259" key="22">
    <source>
        <dbReference type="PROSITE" id="PS51082"/>
    </source>
</evidence>
<evidence type="ECO:0000256" key="20">
    <source>
        <dbReference type="SAM" id="Phobius"/>
    </source>
</evidence>
<evidence type="ECO:0000256" key="15">
    <source>
        <dbReference type="ARBA" id="ARBA00046701"/>
    </source>
</evidence>
<dbReference type="InterPro" id="IPR011993">
    <property type="entry name" value="PH-like_dom_sf"/>
</dbReference>
<evidence type="ECO:0000256" key="18">
    <source>
        <dbReference type="ARBA" id="ARBA00078518"/>
    </source>
</evidence>
<feature type="compositionally biased region" description="Pro residues" evidence="19">
    <location>
        <begin position="444"/>
        <end position="533"/>
    </location>
</feature>
<evidence type="ECO:0000256" key="19">
    <source>
        <dbReference type="SAM" id="MobiDB-lite"/>
    </source>
</evidence>
<evidence type="ECO:0000313" key="23">
    <source>
        <dbReference type="EMBL" id="WEW56768.1"/>
    </source>
</evidence>
<dbReference type="FunFam" id="1.20.58.340:FF:000005">
    <property type="entry name" value="Inner membrane magnesium transporter MRS2"/>
    <property type="match status" value="1"/>
</dbReference>
<keyword evidence="11" id="KW-0496">Mitochondrion</keyword>
<keyword evidence="3" id="KW-0813">Transport</keyword>
<feature type="compositionally biased region" description="Pro residues" evidence="19">
    <location>
        <begin position="372"/>
        <end position="381"/>
    </location>
</feature>
<feature type="compositionally biased region" description="Polar residues" evidence="19">
    <location>
        <begin position="401"/>
        <end position="410"/>
    </location>
</feature>
<dbReference type="PANTHER" id="PTHR13890:SF0">
    <property type="entry name" value="MAGNESIUM TRANSPORTER MRS2 HOMOLOG, MITOCHONDRIAL"/>
    <property type="match status" value="1"/>
</dbReference>
<feature type="transmembrane region" description="Helical" evidence="20">
    <location>
        <begin position="988"/>
        <end position="1006"/>
    </location>
</feature>
<sequence>MPSILTDADKETVRRTVPKPSNKILAVAVARLYVAYPSPHKWTYTGLQGAAVIANDLVGHTFWIKLVDVSTAGRGVLWDQEIYDGFSYNQDRTFFHTFELEECLAGLSFADEKEAKTFLKKVAEREKHASKETKATPFASARGQGPAPVANGKSHHHRFGLGSLLGHRSSSAHAPPPAESIIPPRPEPSDISIASQPRAGPEKKPSPMDTVDPSWKGLLDELLGMGITEKEIEENAEFIKSYIESKQGADAQQPAEIPSEGSARKVKPVPPAPPTAPPPVSKVSALSPQTTGSTNRRGAPPPPPPSRKLHTDGPPSPPRESPPASPKREPSPVRPRFRAPPPIADAGKYAHTNVPAPPARNRAASGSHLAVPGPPPPPRPPKTPEDNPSRLQPPQPPQSQNGTKSPTTPAFPSRGPVPLPPRRNASPLQPPPLPPKTPHATSPSPAPPPPPPRAAAASAPPPQAAHQPPPPSASTVPPPIPSSSGPPPPPPPMPSSSSPAAPPPPSPPLPGANAAPPAPPPPPPGGAPIPKPAPGKDDLMASIRATGGGGLRKVKDSEKRDRSAAMVPGGSTDTPATPSAAPPTGGMMGALQEALAKRKQKVSGSGSQFRCKWLKPSAVRCPSTLEASFLPFVRPRLKKSAALASASFCICDGVLERPASQQIRSFGATSKRAQNFFRRLLGLRPPRSHTRLNPDDLPSNGSVEDAPECNPFAFGRKLGSKASNEPRLRCTEFDENGNVTLVSEEFKKSELIAKYGLLPRDLRKIDSSVIPHILVRHSAILISLLHLRVLIKADRVLVFDAYGSADSYTQSLFMYDLEGKLRQKEPASRQAVASGALPYEFRALEAILVSVTTGLEAEFEGVREPVVRVLRALEEDIDRDKLRHLLIYSKRLGTFEQKARLVRDAIEDLLEADDDLTAMYLTERSNGIRRDEHDHQEIEMLLESYHKVCDEIVQASENLVTNIRNTEEIVKAILDANRNSLMLLEVKVSIGTLGLAIGTLLSALYGMNLKNFLEESDLGFAAVTAVCFTSSAFVCIYGLMKLRRVQRVKMWGEGGIQDPYMGGLGLRGSAPLPTRGNWRSDSIDPAWAGLPTVSRAQRMRRIRGVAATAPQSAMTPPPSVGAKRSDKRSPIILRSSKGLPNGGEIRRGRQFEGNRDEYVDSDSPMSSTAYGSSR</sequence>
<dbReference type="InterPro" id="IPR000697">
    <property type="entry name" value="WH1/EVH1_dom"/>
</dbReference>
<keyword evidence="12 20" id="KW-0472">Membrane</keyword>
<comment type="similarity">
    <text evidence="2">Belongs to the CorA metal ion transporter (MIT) (TC 1.A.35) family.</text>
</comment>
<dbReference type="InterPro" id="IPR036936">
    <property type="entry name" value="CRIB_dom_sf"/>
</dbReference>
<dbReference type="GO" id="GO:0003779">
    <property type="term" value="F:actin binding"/>
    <property type="evidence" value="ECO:0007669"/>
    <property type="project" value="InterPro"/>
</dbReference>
<feature type="region of interest" description="Disordered" evidence="19">
    <location>
        <begin position="243"/>
        <end position="587"/>
    </location>
</feature>
<feature type="compositionally biased region" description="Low complexity" evidence="19">
    <location>
        <begin position="359"/>
        <end position="371"/>
    </location>
</feature>
<evidence type="ECO:0000256" key="5">
    <source>
        <dbReference type="ARBA" id="ARBA00022692"/>
    </source>
</evidence>
<feature type="domain" description="WH1" evidence="21">
    <location>
        <begin position="17"/>
        <end position="129"/>
    </location>
</feature>
<evidence type="ECO:0000259" key="21">
    <source>
        <dbReference type="PROSITE" id="PS50229"/>
    </source>
</evidence>
<evidence type="ECO:0000256" key="2">
    <source>
        <dbReference type="ARBA" id="ARBA00009765"/>
    </source>
</evidence>
<keyword evidence="10" id="KW-0406">Ion transport</keyword>
<feature type="compositionally biased region" description="Basic and acidic residues" evidence="19">
    <location>
        <begin position="1144"/>
        <end position="1158"/>
    </location>
</feature>
<dbReference type="InterPro" id="IPR033927">
    <property type="entry name" value="WASPfam_EVH1"/>
</dbReference>
<dbReference type="PANTHER" id="PTHR13890">
    <property type="entry name" value="RNA SPLICING PROTEIN MRS2, MITOCHONDRIAL"/>
    <property type="match status" value="1"/>
</dbReference>
<keyword evidence="7" id="KW-0460">Magnesium</keyword>
<feature type="compositionally biased region" description="Pro residues" evidence="19">
    <location>
        <begin position="174"/>
        <end position="186"/>
    </location>
</feature>
<feature type="transmembrane region" description="Helical" evidence="20">
    <location>
        <begin position="1018"/>
        <end position="1040"/>
    </location>
</feature>
<feature type="compositionally biased region" description="Low complexity" evidence="19">
    <location>
        <begin position="160"/>
        <end position="173"/>
    </location>
</feature>
<keyword evidence="5 20" id="KW-0812">Transmembrane</keyword>
<dbReference type="CDD" id="cd01205">
    <property type="entry name" value="EVH1_WASP-like"/>
    <property type="match status" value="1"/>
</dbReference>
<evidence type="ECO:0000313" key="24">
    <source>
        <dbReference type="Proteomes" id="UP001219355"/>
    </source>
</evidence>
<comment type="subunit">
    <text evidence="15">Homopentamer. Forms homooligomers. Interacts with MFM1.</text>
</comment>
<dbReference type="Pfam" id="PF22099">
    <property type="entry name" value="MRS2-like"/>
    <property type="match status" value="1"/>
</dbReference>
<dbReference type="GO" id="GO:0015095">
    <property type="term" value="F:magnesium ion transmembrane transporter activity"/>
    <property type="evidence" value="ECO:0007669"/>
    <property type="project" value="TreeGrafter"/>
</dbReference>
<evidence type="ECO:0000256" key="9">
    <source>
        <dbReference type="ARBA" id="ARBA00022989"/>
    </source>
</evidence>
<name>A0AAF0DEH8_9EURO</name>
<evidence type="ECO:0000256" key="6">
    <source>
        <dbReference type="ARBA" id="ARBA00022792"/>
    </source>
</evidence>
<keyword evidence="9 20" id="KW-1133">Transmembrane helix</keyword>
<evidence type="ECO:0000256" key="14">
    <source>
        <dbReference type="ARBA" id="ARBA00046105"/>
    </source>
</evidence>
<dbReference type="Gene3D" id="2.40.128.330">
    <property type="match status" value="1"/>
</dbReference>
<evidence type="ECO:0000256" key="4">
    <source>
        <dbReference type="ARBA" id="ARBA00022553"/>
    </source>
</evidence>
<feature type="compositionally biased region" description="Pro residues" evidence="19">
    <location>
        <begin position="314"/>
        <end position="325"/>
    </location>
</feature>
<feature type="region of interest" description="Disordered" evidence="19">
    <location>
        <begin position="1105"/>
        <end position="1174"/>
    </location>
</feature>
<keyword evidence="8" id="KW-0809">Transit peptide</keyword>
<evidence type="ECO:0000256" key="17">
    <source>
        <dbReference type="ARBA" id="ARBA00072872"/>
    </source>
</evidence>
<evidence type="ECO:0000256" key="11">
    <source>
        <dbReference type="ARBA" id="ARBA00023128"/>
    </source>
</evidence>
<feature type="compositionally biased region" description="Pro residues" evidence="19">
    <location>
        <begin position="428"/>
        <end position="437"/>
    </location>
</feature>
<comment type="subcellular location">
    <subcellularLocation>
        <location evidence="1">Mitochondrion inner membrane</location>
        <topology evidence="1">Multi-pass membrane protein</topology>
    </subcellularLocation>
</comment>
<dbReference type="AlphaFoldDB" id="A0AAF0DEH8"/>
<dbReference type="FunFam" id="2.30.29.30:FF:000281">
    <property type="entry name" value="Actin associated protein"/>
    <property type="match status" value="1"/>
</dbReference>
<protein>
    <recommendedName>
        <fullName evidence="16">Mitochondrial inner membrane magnesium transporter MRS2</fullName>
    </recommendedName>
    <alternativeName>
        <fullName evidence="17">Mitochondrial inner membrane magnesium transporter mrs2</fullName>
    </alternativeName>
    <alternativeName>
        <fullName evidence="13 18">RNA-splicing protein MRS2</fullName>
    </alternativeName>
</protein>
<reference evidence="23" key="1">
    <citation type="submission" date="2023-03" db="EMBL/GenBank/DDBJ databases">
        <title>Emydomyces testavorans Genome Sequence.</title>
        <authorList>
            <person name="Hoyer L."/>
        </authorList>
    </citation>
    <scope>NUCLEOTIDE SEQUENCE</scope>
    <source>
        <strain evidence="23">16-2883</strain>
    </source>
</reference>
<organism evidence="23 24">
    <name type="scientific">Emydomyces testavorans</name>
    <dbReference type="NCBI Taxonomy" id="2070801"/>
    <lineage>
        <taxon>Eukaryota</taxon>
        <taxon>Fungi</taxon>
        <taxon>Dikarya</taxon>
        <taxon>Ascomycota</taxon>
        <taxon>Pezizomycotina</taxon>
        <taxon>Eurotiomycetes</taxon>
        <taxon>Eurotiomycetidae</taxon>
        <taxon>Onygenales</taxon>
        <taxon>Nannizziopsiaceae</taxon>
        <taxon>Emydomyces</taxon>
    </lineage>
</organism>
<evidence type="ECO:0000256" key="12">
    <source>
        <dbReference type="ARBA" id="ARBA00023136"/>
    </source>
</evidence>
<dbReference type="SMART" id="SM00461">
    <property type="entry name" value="WH1"/>
    <property type="match status" value="1"/>
</dbReference>
<dbReference type="Gene3D" id="3.90.810.10">
    <property type="entry name" value="CRIB domain"/>
    <property type="match status" value="1"/>
</dbReference>
<proteinExistence type="inferred from homology"/>